<evidence type="ECO:0000256" key="1">
    <source>
        <dbReference type="ARBA" id="ARBA00022679"/>
    </source>
</evidence>
<evidence type="ECO:0000313" key="4">
    <source>
        <dbReference type="EMBL" id="SDH90521.1"/>
    </source>
</evidence>
<evidence type="ECO:0000313" key="5">
    <source>
        <dbReference type="Proteomes" id="UP000198854"/>
    </source>
</evidence>
<accession>A0A1G8G8A7</accession>
<dbReference type="Gene3D" id="3.40.630.30">
    <property type="match status" value="1"/>
</dbReference>
<keyword evidence="5" id="KW-1185">Reference proteome</keyword>
<dbReference type="InterPro" id="IPR000182">
    <property type="entry name" value="GNAT_dom"/>
</dbReference>
<gene>
    <name evidence="4" type="ORF">SAMN04488136_13519</name>
</gene>
<dbReference type="SUPFAM" id="SSF55729">
    <property type="entry name" value="Acyl-CoA N-acyltransferases (Nat)"/>
    <property type="match status" value="1"/>
</dbReference>
<dbReference type="AlphaFoldDB" id="A0A1G8G8A7"/>
<keyword evidence="1 4" id="KW-0808">Transferase</keyword>
<dbReference type="RefSeq" id="WP_093278775.1">
    <property type="nucleotide sequence ID" value="NZ_FNDD01000035.1"/>
</dbReference>
<dbReference type="Proteomes" id="UP000198854">
    <property type="component" value="Unassembled WGS sequence"/>
</dbReference>
<dbReference type="PANTHER" id="PTHR10545:SF29">
    <property type="entry name" value="GH14572P-RELATED"/>
    <property type="match status" value="1"/>
</dbReference>
<dbReference type="InterPro" id="IPR016181">
    <property type="entry name" value="Acyl_CoA_acyltransferase"/>
</dbReference>
<dbReference type="PROSITE" id="PS51186">
    <property type="entry name" value="GNAT"/>
    <property type="match status" value="1"/>
</dbReference>
<evidence type="ECO:0000256" key="2">
    <source>
        <dbReference type="ARBA" id="ARBA00023315"/>
    </source>
</evidence>
<organism evidence="4 5">
    <name type="scientific">Vibrio xiamenensis</name>
    <dbReference type="NCBI Taxonomy" id="861298"/>
    <lineage>
        <taxon>Bacteria</taxon>
        <taxon>Pseudomonadati</taxon>
        <taxon>Pseudomonadota</taxon>
        <taxon>Gammaproteobacteria</taxon>
        <taxon>Vibrionales</taxon>
        <taxon>Vibrionaceae</taxon>
        <taxon>Vibrio</taxon>
    </lineage>
</organism>
<dbReference type="STRING" id="861298.SAMN04488136_13519"/>
<name>A0A1G8G8A7_9VIBR</name>
<dbReference type="OrthoDB" id="9805924at2"/>
<dbReference type="EMBL" id="FNDD01000035">
    <property type="protein sequence ID" value="SDH90521.1"/>
    <property type="molecule type" value="Genomic_DNA"/>
</dbReference>
<evidence type="ECO:0000259" key="3">
    <source>
        <dbReference type="PROSITE" id="PS51186"/>
    </source>
</evidence>
<keyword evidence="2" id="KW-0012">Acyltransferase</keyword>
<dbReference type="PANTHER" id="PTHR10545">
    <property type="entry name" value="DIAMINE N-ACETYLTRANSFERASE"/>
    <property type="match status" value="1"/>
</dbReference>
<feature type="domain" description="N-acetyltransferase" evidence="3">
    <location>
        <begin position="12"/>
        <end position="158"/>
    </location>
</feature>
<proteinExistence type="predicted"/>
<dbReference type="CDD" id="cd04301">
    <property type="entry name" value="NAT_SF"/>
    <property type="match status" value="1"/>
</dbReference>
<reference evidence="4 5" key="1">
    <citation type="submission" date="2016-10" db="EMBL/GenBank/DDBJ databases">
        <authorList>
            <person name="de Groot N.N."/>
        </authorList>
    </citation>
    <scope>NUCLEOTIDE SEQUENCE [LARGE SCALE GENOMIC DNA]</scope>
    <source>
        <strain evidence="4 5">CGMCC 1.10228</strain>
    </source>
</reference>
<dbReference type="GO" id="GO:0008080">
    <property type="term" value="F:N-acetyltransferase activity"/>
    <property type="evidence" value="ECO:0007669"/>
    <property type="project" value="UniProtKB-ARBA"/>
</dbReference>
<dbReference type="InterPro" id="IPR051016">
    <property type="entry name" value="Diverse_Substrate_AcTransf"/>
</dbReference>
<sequence length="160" mass="17807">MIITPITLNNSIELVELFSELEHYYFGDQAASKSEIEAYFTHGLFAPHSGVQLIGVKVNGDMLAFASYSILYPAPRLSGQLFMKDLFVSKRARGQGLGRALMVYLAREALDKGCLRMDWTAESTNPNAGRFYQAMGAALIEEKQYFRFEGGSLKNFASSN</sequence>
<dbReference type="Pfam" id="PF00583">
    <property type="entry name" value="Acetyltransf_1"/>
    <property type="match status" value="1"/>
</dbReference>
<protein>
    <submittedName>
        <fullName evidence="4">Acetyltransferase (GNAT) family protein</fullName>
    </submittedName>
</protein>